<reference evidence="2 3" key="1">
    <citation type="journal article" date="2018" name="Nat. Ecol. Evol.">
        <title>Shark genomes provide insights into elasmobranch evolution and the origin of vertebrates.</title>
        <authorList>
            <person name="Hara Y"/>
            <person name="Yamaguchi K"/>
            <person name="Onimaru K"/>
            <person name="Kadota M"/>
            <person name="Koyanagi M"/>
            <person name="Keeley SD"/>
            <person name="Tatsumi K"/>
            <person name="Tanaka K"/>
            <person name="Motone F"/>
            <person name="Kageyama Y"/>
            <person name="Nozu R"/>
            <person name="Adachi N"/>
            <person name="Nishimura O"/>
            <person name="Nakagawa R"/>
            <person name="Tanegashima C"/>
            <person name="Kiyatake I"/>
            <person name="Matsumoto R"/>
            <person name="Murakumo K"/>
            <person name="Nishida K"/>
            <person name="Terakita A"/>
            <person name="Kuratani S"/>
            <person name="Sato K"/>
            <person name="Hyodo S Kuraku.S."/>
        </authorList>
    </citation>
    <scope>NUCLEOTIDE SEQUENCE [LARGE SCALE GENOMIC DNA]</scope>
</reference>
<feature type="region of interest" description="Disordered" evidence="1">
    <location>
        <begin position="18"/>
        <end position="38"/>
    </location>
</feature>
<proteinExistence type="predicted"/>
<protein>
    <submittedName>
        <fullName evidence="2">Uncharacterized protein</fullName>
    </submittedName>
</protein>
<comment type="caution">
    <text evidence="2">The sequence shown here is derived from an EMBL/GenBank/DDBJ whole genome shotgun (WGS) entry which is preliminary data.</text>
</comment>
<evidence type="ECO:0000313" key="3">
    <source>
        <dbReference type="Proteomes" id="UP000287033"/>
    </source>
</evidence>
<evidence type="ECO:0000256" key="1">
    <source>
        <dbReference type="SAM" id="MobiDB-lite"/>
    </source>
</evidence>
<dbReference type="Proteomes" id="UP000287033">
    <property type="component" value="Unassembled WGS sequence"/>
</dbReference>
<feature type="compositionally biased region" description="Basic and acidic residues" evidence="1">
    <location>
        <begin position="28"/>
        <end position="38"/>
    </location>
</feature>
<dbReference type="AlphaFoldDB" id="A0A401TEQ6"/>
<organism evidence="2 3">
    <name type="scientific">Chiloscyllium punctatum</name>
    <name type="common">Brownbanded bambooshark</name>
    <name type="synonym">Hemiscyllium punctatum</name>
    <dbReference type="NCBI Taxonomy" id="137246"/>
    <lineage>
        <taxon>Eukaryota</taxon>
        <taxon>Metazoa</taxon>
        <taxon>Chordata</taxon>
        <taxon>Craniata</taxon>
        <taxon>Vertebrata</taxon>
        <taxon>Chondrichthyes</taxon>
        <taxon>Elasmobranchii</taxon>
        <taxon>Galeomorphii</taxon>
        <taxon>Galeoidea</taxon>
        <taxon>Orectolobiformes</taxon>
        <taxon>Hemiscylliidae</taxon>
        <taxon>Chiloscyllium</taxon>
    </lineage>
</organism>
<dbReference type="EMBL" id="BEZZ01057937">
    <property type="protein sequence ID" value="GCC41132.1"/>
    <property type="molecule type" value="Genomic_DNA"/>
</dbReference>
<feature type="non-terminal residue" evidence="2">
    <location>
        <position position="38"/>
    </location>
</feature>
<evidence type="ECO:0000313" key="2">
    <source>
        <dbReference type="EMBL" id="GCC41132.1"/>
    </source>
</evidence>
<gene>
    <name evidence="2" type="ORF">chiPu_0025397</name>
</gene>
<name>A0A401TEQ6_CHIPU</name>
<sequence>MRVRCPIASEGRDCISVTPVPEPLTPNDTERRLLASGP</sequence>
<keyword evidence="3" id="KW-1185">Reference proteome</keyword>
<accession>A0A401TEQ6</accession>